<evidence type="ECO:0000313" key="3">
    <source>
        <dbReference type="Proteomes" id="UP000325313"/>
    </source>
</evidence>
<name>A0A5B0PHQ9_PUCGR</name>
<comment type="caution">
    <text evidence="2">The sequence shown here is derived from an EMBL/GenBank/DDBJ whole genome shotgun (WGS) entry which is preliminary data.</text>
</comment>
<accession>A0A5B0PHQ9</accession>
<dbReference type="Proteomes" id="UP000325313">
    <property type="component" value="Unassembled WGS sequence"/>
</dbReference>
<evidence type="ECO:0000256" key="1">
    <source>
        <dbReference type="SAM" id="MobiDB-lite"/>
    </source>
</evidence>
<protein>
    <submittedName>
        <fullName evidence="2">Uncharacterized protein</fullName>
    </submittedName>
</protein>
<reference evidence="2 3" key="1">
    <citation type="submission" date="2019-05" db="EMBL/GenBank/DDBJ databases">
        <title>Emergence of the Ug99 lineage of the wheat stem rust pathogen through somatic hybridization.</title>
        <authorList>
            <person name="Li F."/>
            <person name="Upadhyaya N.M."/>
            <person name="Sperschneider J."/>
            <person name="Matny O."/>
            <person name="Nguyen-Phuc H."/>
            <person name="Mago R."/>
            <person name="Raley C."/>
            <person name="Miller M.E."/>
            <person name="Silverstein K.A.T."/>
            <person name="Henningsen E."/>
            <person name="Hirsch C.D."/>
            <person name="Visser B."/>
            <person name="Pretorius Z.A."/>
            <person name="Steffenson B.J."/>
            <person name="Schwessinger B."/>
            <person name="Dodds P.N."/>
            <person name="Figueroa M."/>
        </authorList>
    </citation>
    <scope>NUCLEOTIDE SEQUENCE [LARGE SCALE GENOMIC DNA]</scope>
    <source>
        <strain evidence="2 3">Ug99</strain>
    </source>
</reference>
<feature type="compositionally biased region" description="Basic residues" evidence="1">
    <location>
        <begin position="67"/>
        <end position="81"/>
    </location>
</feature>
<proteinExistence type="predicted"/>
<dbReference type="AlphaFoldDB" id="A0A5B0PHQ9"/>
<dbReference type="EMBL" id="VDEP01000341">
    <property type="protein sequence ID" value="KAA1100362.1"/>
    <property type="molecule type" value="Genomic_DNA"/>
</dbReference>
<gene>
    <name evidence="2" type="ORF">PGTUg99_023127</name>
</gene>
<feature type="region of interest" description="Disordered" evidence="1">
    <location>
        <begin position="65"/>
        <end position="100"/>
    </location>
</feature>
<sequence length="275" mass="30575">MYCICYFEGVDNRTPTPMAHANPHARRRLACGPARQRSLACGLARQSAARELACSWRAGLHAQLQRGRGHTAGRNPSRRAVHSPAEGFPSAGRGTCTSSSGRKPFRWTRYTYLVHRKETLPLDKVHVPRPSEGNPSAGQGTCTSSKRKAFLPMDKVHVPRPSVGNPSALDEVLVPRPSGRLFQWTRYMYLVQAEGFPSAGRGTCTSSKRKAFLPLDEVHVPRPSGRLSFRWTRYMYLVHRKGFLPMDEVRVPRPAEGFPSAGLCTARREGFLPAV</sequence>
<organism evidence="2 3">
    <name type="scientific">Puccinia graminis f. sp. tritici</name>
    <dbReference type="NCBI Taxonomy" id="56615"/>
    <lineage>
        <taxon>Eukaryota</taxon>
        <taxon>Fungi</taxon>
        <taxon>Dikarya</taxon>
        <taxon>Basidiomycota</taxon>
        <taxon>Pucciniomycotina</taxon>
        <taxon>Pucciniomycetes</taxon>
        <taxon>Pucciniales</taxon>
        <taxon>Pucciniaceae</taxon>
        <taxon>Puccinia</taxon>
    </lineage>
</organism>
<evidence type="ECO:0000313" key="2">
    <source>
        <dbReference type="EMBL" id="KAA1100362.1"/>
    </source>
</evidence>